<evidence type="ECO:0000313" key="1">
    <source>
        <dbReference type="EMBL" id="TSC94446.1"/>
    </source>
</evidence>
<protein>
    <submittedName>
        <fullName evidence="1">Uncharacterized protein</fullName>
    </submittedName>
</protein>
<organism evidence="1 2">
    <name type="scientific">Candidatus Berkelbacteria bacterium Athens1014_28</name>
    <dbReference type="NCBI Taxonomy" id="2017145"/>
    <lineage>
        <taxon>Bacteria</taxon>
        <taxon>Candidatus Berkelbacteria</taxon>
    </lineage>
</organism>
<gene>
    <name evidence="1" type="ORF">Athens101428_272</name>
</gene>
<reference evidence="1 2" key="1">
    <citation type="submission" date="2017-07" db="EMBL/GenBank/DDBJ databases">
        <title>Mechanisms for carbon and nitrogen cycling indicate functional differentiation within the Candidate Phyla Radiation.</title>
        <authorList>
            <person name="Danczak R.E."/>
            <person name="Johnston M.D."/>
            <person name="Kenah C."/>
            <person name="Slattery M."/>
            <person name="Wrighton K.C."/>
            <person name="Wilkins M.J."/>
        </authorList>
    </citation>
    <scope>NUCLEOTIDE SEQUENCE [LARGE SCALE GENOMIC DNA]</scope>
    <source>
        <strain evidence="1">Athens1014_28</strain>
    </source>
</reference>
<name>A0A554LNJ3_9BACT</name>
<sequence>MTIENFSLTPEINKYEIEKERNKIRGFVFLGIFTGSLEESSSSDLRDAISEMSSDEELDEVNGDNVNTTDHTYLHLDVPAREYEKPQQFILDFARSVDMLAGCAQAIPSIQYVYGASYLSRYATRFGFQTAELPEKSKKAEISRALYVESKGEEKAEKIPKPMLAYISATDLLQARKSERAKNDETTRVLGDLTIIHKRFIREQKRIVDVLPEEMADYCCGNTLKIEINPNVSQKEMIKSFDMLVGYVSTLPSIWNVYIINPEEHEELLGEIGFLPIEDENCSGLLPKVLVASDGGKFAASIVELKDWGVETSGSTVAINPTRSA</sequence>
<evidence type="ECO:0000313" key="2">
    <source>
        <dbReference type="Proteomes" id="UP000316495"/>
    </source>
</evidence>
<proteinExistence type="predicted"/>
<comment type="caution">
    <text evidence="1">The sequence shown here is derived from an EMBL/GenBank/DDBJ whole genome shotgun (WGS) entry which is preliminary data.</text>
</comment>
<dbReference type="AlphaFoldDB" id="A0A554LNJ3"/>
<accession>A0A554LNJ3</accession>
<dbReference type="Proteomes" id="UP000316495">
    <property type="component" value="Unassembled WGS sequence"/>
</dbReference>
<dbReference type="EMBL" id="VMGN01000012">
    <property type="protein sequence ID" value="TSC94446.1"/>
    <property type="molecule type" value="Genomic_DNA"/>
</dbReference>